<protein>
    <submittedName>
        <fullName evidence="1">Uncharacterized protein</fullName>
    </submittedName>
</protein>
<name>A0A0S4LGM3_9BACT</name>
<dbReference type="Proteomes" id="UP000198736">
    <property type="component" value="Unassembled WGS sequence"/>
</dbReference>
<gene>
    <name evidence="1" type="ORF">COMA2_20406</name>
</gene>
<dbReference type="EMBL" id="CZPZ01000012">
    <property type="protein sequence ID" value="CUS35712.1"/>
    <property type="molecule type" value="Genomic_DNA"/>
</dbReference>
<reference evidence="2" key="1">
    <citation type="submission" date="2015-10" db="EMBL/GenBank/DDBJ databases">
        <authorList>
            <person name="Luecker S."/>
            <person name="Luecker S."/>
        </authorList>
    </citation>
    <scope>NUCLEOTIDE SEQUENCE [LARGE SCALE GENOMIC DNA]</scope>
</reference>
<proteinExistence type="predicted"/>
<sequence>MQPRPVRHIFMDRFGERVGFLKHHAHAFAKIGDIDRRIENIHVVKKDVPLISGSLDEIIQAIHAAEQGGLPATGRSDEGGHLMFENIQINLEEGLDRPVEKIEALHAKLRLPLSAGPMRHVGIMRVHALHLQ</sequence>
<evidence type="ECO:0000313" key="1">
    <source>
        <dbReference type="EMBL" id="CUS35712.1"/>
    </source>
</evidence>
<dbReference type="AlphaFoldDB" id="A0A0S4LGM3"/>
<evidence type="ECO:0000313" key="2">
    <source>
        <dbReference type="Proteomes" id="UP000198736"/>
    </source>
</evidence>
<accession>A0A0S4LGM3</accession>
<keyword evidence="2" id="KW-1185">Reference proteome</keyword>
<dbReference type="AntiFam" id="ANF00095">
    <property type="entry name" value="Shadow ORF (opposite ABC transporters)"/>
</dbReference>
<organism evidence="1 2">
    <name type="scientific">Candidatus Nitrospira nitrificans</name>
    <dbReference type="NCBI Taxonomy" id="1742973"/>
    <lineage>
        <taxon>Bacteria</taxon>
        <taxon>Pseudomonadati</taxon>
        <taxon>Nitrospirota</taxon>
        <taxon>Nitrospiria</taxon>
        <taxon>Nitrospirales</taxon>
        <taxon>Nitrospiraceae</taxon>
        <taxon>Nitrospira</taxon>
    </lineage>
</organism>